<dbReference type="OrthoDB" id="9809583at2"/>
<protein>
    <recommendedName>
        <fullName evidence="1">Glycosyl transferase family 25 domain-containing protein</fullName>
    </recommendedName>
</protein>
<organism evidence="2 3">
    <name type="scientific">Acidithiobacillus thiooxidans</name>
    <name type="common">Thiobacillus thiooxidans</name>
    <dbReference type="NCBI Taxonomy" id="930"/>
    <lineage>
        <taxon>Bacteria</taxon>
        <taxon>Pseudomonadati</taxon>
        <taxon>Pseudomonadota</taxon>
        <taxon>Acidithiobacillia</taxon>
        <taxon>Acidithiobacillales</taxon>
        <taxon>Acidithiobacillaceae</taxon>
        <taxon>Acidithiobacillus</taxon>
    </lineage>
</organism>
<sequence>MNLSKPLRMVSRLLYSLFLQGRLHLQRQQCLAFVSHSDVRQTGIDPIFVINLDRQPDRWTAIYRELGHIMDAAGNPLSERAIRYSACDALTNPDELFGTADITPYYTLGDQLFVEPQPDAVPDAFDLERPIRMSDAEVAIARSHIDIWKTIATSDASYTLVLEDDVWFGHDFGQLVDQAWSEMKVANCARPAFDMLYLSYQEVRHGAPKEFVSKTVFRPERGLWYLSGYVLSKKGALLLLELLPCRGPVDLWINHMFREMDVRALRRSVISQRLDLSSTNSYSILPTLSRIGIIDGGNTALFQRRPTCSPVFAFGASGFRMSSLAMALLMLGYRCCSNFDRIPECELDSLLNGRTDRVFDAYVNIESLVPHASVVLHSVCCLNGCWRE</sequence>
<dbReference type="InterPro" id="IPR002654">
    <property type="entry name" value="Glyco_trans_25"/>
</dbReference>
<feature type="domain" description="Glycosyl transferase family 25" evidence="1">
    <location>
        <begin position="46"/>
        <end position="250"/>
    </location>
</feature>
<gene>
    <name evidence="2" type="ORF">A6M23_15940</name>
</gene>
<evidence type="ECO:0000313" key="2">
    <source>
        <dbReference type="EMBL" id="OCX69125.1"/>
    </source>
</evidence>
<dbReference type="Pfam" id="PF01755">
    <property type="entry name" value="Glyco_transf_25"/>
    <property type="match status" value="1"/>
</dbReference>
<proteinExistence type="predicted"/>
<dbReference type="EMBL" id="LWRY01000232">
    <property type="protein sequence ID" value="OCX69125.1"/>
    <property type="molecule type" value="Genomic_DNA"/>
</dbReference>
<dbReference type="Proteomes" id="UP000095008">
    <property type="component" value="Unassembled WGS sequence"/>
</dbReference>
<reference evidence="2" key="1">
    <citation type="journal article" date="2016" name="Int. J. Mol. Sci.">
        <title>Comparative genomics of the extreme acidophile Acidithiobacillus thiooxidans reveals intraspecific divergence and niche adaptation.</title>
        <authorList>
            <person name="Zhang X."/>
            <person name="Feng X."/>
            <person name="Tao J."/>
            <person name="Ma L."/>
            <person name="Xiao Y."/>
            <person name="Liang Y."/>
            <person name="Liu X."/>
            <person name="Yin H."/>
        </authorList>
    </citation>
    <scope>NUCLEOTIDE SEQUENCE [LARGE SCALE GENOMIC DNA]</scope>
    <source>
        <strain evidence="2">DXS-W</strain>
    </source>
</reference>
<dbReference type="AlphaFoldDB" id="A0A1C2HZI1"/>
<name>A0A1C2HZI1_ACITH</name>
<dbReference type="CDD" id="cd06532">
    <property type="entry name" value="Glyco_transf_25"/>
    <property type="match status" value="1"/>
</dbReference>
<keyword evidence="3" id="KW-1185">Reference proteome</keyword>
<evidence type="ECO:0000259" key="1">
    <source>
        <dbReference type="Pfam" id="PF01755"/>
    </source>
</evidence>
<evidence type="ECO:0000313" key="3">
    <source>
        <dbReference type="Proteomes" id="UP000095008"/>
    </source>
</evidence>
<comment type="caution">
    <text evidence="2">The sequence shown here is derived from an EMBL/GenBank/DDBJ whole genome shotgun (WGS) entry which is preliminary data.</text>
</comment>
<accession>A0A1C2HZI1</accession>